<gene>
    <name evidence="2" type="ORF">UR34_C0004G0002</name>
</gene>
<dbReference type="EMBL" id="LBOV01000004">
    <property type="protein sequence ID" value="KKP44261.1"/>
    <property type="molecule type" value="Genomic_DNA"/>
</dbReference>
<keyword evidence="1" id="KW-0812">Transmembrane</keyword>
<evidence type="ECO:0000313" key="2">
    <source>
        <dbReference type="EMBL" id="KKP44261.1"/>
    </source>
</evidence>
<reference evidence="2 3" key="1">
    <citation type="journal article" date="2015" name="Nature">
        <title>rRNA introns, odd ribosomes, and small enigmatic genomes across a large radiation of phyla.</title>
        <authorList>
            <person name="Brown C.T."/>
            <person name="Hug L.A."/>
            <person name="Thomas B.C."/>
            <person name="Sharon I."/>
            <person name="Castelle C.J."/>
            <person name="Singh A."/>
            <person name="Wilkins M.J."/>
            <person name="Williams K.H."/>
            <person name="Banfield J.F."/>
        </authorList>
    </citation>
    <scope>NUCLEOTIDE SEQUENCE [LARGE SCALE GENOMIC DNA]</scope>
</reference>
<keyword evidence="1" id="KW-1133">Transmembrane helix</keyword>
<feature type="transmembrane region" description="Helical" evidence="1">
    <location>
        <begin position="34"/>
        <end position="52"/>
    </location>
</feature>
<protein>
    <submittedName>
        <fullName evidence="2">Uncharacterized protein</fullName>
    </submittedName>
</protein>
<proteinExistence type="predicted"/>
<evidence type="ECO:0000313" key="3">
    <source>
        <dbReference type="Proteomes" id="UP000034302"/>
    </source>
</evidence>
<organism evidence="2 3">
    <name type="scientific">candidate division WS6 bacterium GW2011_GWC1_33_20</name>
    <dbReference type="NCBI Taxonomy" id="1619089"/>
    <lineage>
        <taxon>Bacteria</taxon>
        <taxon>Candidatus Dojkabacteria</taxon>
    </lineage>
</organism>
<name>A0A0F9ZZ87_9BACT</name>
<dbReference type="Proteomes" id="UP000034302">
    <property type="component" value="Unassembled WGS sequence"/>
</dbReference>
<accession>A0A0F9ZZ87</accession>
<keyword evidence="1" id="KW-0472">Membrane</keyword>
<sequence length="176" mass="19371">MEDCPITIETINLVPMVPKKDKKESSNKFKFTEILLILSALGVVVFLVLLVINPNKEAAEARNLKRTADVSMILSYISSYANTVFSIPEEIPQSSECVQYGNEICKTGPFNCTDLVNMGFLSENNGDALVVMPNDPLYISVNGTGYFVSNNGNGSVTVCAPHAERNKEISFSKYIY</sequence>
<evidence type="ECO:0000256" key="1">
    <source>
        <dbReference type="SAM" id="Phobius"/>
    </source>
</evidence>
<dbReference type="AlphaFoldDB" id="A0A0F9ZZ87"/>
<comment type="caution">
    <text evidence="2">The sequence shown here is derived from an EMBL/GenBank/DDBJ whole genome shotgun (WGS) entry which is preliminary data.</text>
</comment>